<sequence>MFIIKGSVGGVIDEKELSSDPPGHAYIVQKKAWMDSRGWDLYLRTIIEPNIEPGSVLLVDNFEAHVSTQSYEYIELHVSMLLDVGVMGPFKAKLRYLWMKNTTVYTTAKEKRMATILRAIEAWEDITPEYIRAAFQKSIPRM</sequence>
<evidence type="ECO:0000313" key="3">
    <source>
        <dbReference type="Proteomes" id="UP000243579"/>
    </source>
</evidence>
<evidence type="ECO:0000259" key="1">
    <source>
        <dbReference type="Pfam" id="PF03184"/>
    </source>
</evidence>
<dbReference type="GO" id="GO:0003676">
    <property type="term" value="F:nucleic acid binding"/>
    <property type="evidence" value="ECO:0007669"/>
    <property type="project" value="InterPro"/>
</dbReference>
<feature type="domain" description="DDE-1" evidence="1">
    <location>
        <begin position="18"/>
        <end position="135"/>
    </location>
</feature>
<protein>
    <recommendedName>
        <fullName evidence="1">DDE-1 domain-containing protein</fullName>
    </recommendedName>
</protein>
<dbReference type="Pfam" id="PF03184">
    <property type="entry name" value="DDE_1"/>
    <property type="match status" value="1"/>
</dbReference>
<comment type="caution">
    <text evidence="2">The sequence shown here is derived from an EMBL/GenBank/DDBJ whole genome shotgun (WGS) entry which is preliminary data.</text>
</comment>
<gene>
    <name evidence="2" type="ORF">ACHHYP_20535</name>
</gene>
<reference evidence="2 3" key="1">
    <citation type="journal article" date="2014" name="Genome Biol. Evol.">
        <title>The secreted proteins of Achlya hypogyna and Thraustotheca clavata identify the ancestral oomycete secretome and reveal gene acquisitions by horizontal gene transfer.</title>
        <authorList>
            <person name="Misner I."/>
            <person name="Blouin N."/>
            <person name="Leonard G."/>
            <person name="Richards T.A."/>
            <person name="Lane C.E."/>
        </authorList>
    </citation>
    <scope>NUCLEOTIDE SEQUENCE [LARGE SCALE GENOMIC DNA]</scope>
    <source>
        <strain evidence="2 3">ATCC 48635</strain>
    </source>
</reference>
<dbReference type="AlphaFoldDB" id="A0A1V9YJG2"/>
<dbReference type="Proteomes" id="UP000243579">
    <property type="component" value="Unassembled WGS sequence"/>
</dbReference>
<organism evidence="2 3">
    <name type="scientific">Achlya hypogyna</name>
    <name type="common">Oomycete</name>
    <name type="synonym">Protoachlya hypogyna</name>
    <dbReference type="NCBI Taxonomy" id="1202772"/>
    <lineage>
        <taxon>Eukaryota</taxon>
        <taxon>Sar</taxon>
        <taxon>Stramenopiles</taxon>
        <taxon>Oomycota</taxon>
        <taxon>Saprolegniomycetes</taxon>
        <taxon>Saprolegniales</taxon>
        <taxon>Achlyaceae</taxon>
        <taxon>Achlya</taxon>
    </lineage>
</organism>
<keyword evidence="3" id="KW-1185">Reference proteome</keyword>
<evidence type="ECO:0000313" key="2">
    <source>
        <dbReference type="EMBL" id="OQR85845.1"/>
    </source>
</evidence>
<name>A0A1V9YJG2_ACHHY</name>
<dbReference type="OrthoDB" id="97987at2759"/>
<proteinExistence type="predicted"/>
<dbReference type="EMBL" id="JNBR01001577">
    <property type="protein sequence ID" value="OQR85845.1"/>
    <property type="molecule type" value="Genomic_DNA"/>
</dbReference>
<dbReference type="InterPro" id="IPR004875">
    <property type="entry name" value="DDE_SF_endonuclease_dom"/>
</dbReference>
<accession>A0A1V9YJG2</accession>